<organism evidence="1">
    <name type="scientific">marine sediment metagenome</name>
    <dbReference type="NCBI Taxonomy" id="412755"/>
    <lineage>
        <taxon>unclassified sequences</taxon>
        <taxon>metagenomes</taxon>
        <taxon>ecological metagenomes</taxon>
    </lineage>
</organism>
<name>A0A0F9RSS7_9ZZZZ</name>
<accession>A0A0F9RSS7</accession>
<dbReference type="AlphaFoldDB" id="A0A0F9RSS7"/>
<gene>
    <name evidence="1" type="ORF">LCGC14_0607790</name>
</gene>
<evidence type="ECO:0000313" key="1">
    <source>
        <dbReference type="EMBL" id="KKN52917.1"/>
    </source>
</evidence>
<comment type="caution">
    <text evidence="1">The sequence shown here is derived from an EMBL/GenBank/DDBJ whole genome shotgun (WGS) entry which is preliminary data.</text>
</comment>
<proteinExistence type="predicted"/>
<dbReference type="EMBL" id="LAZR01000998">
    <property type="protein sequence ID" value="KKN52917.1"/>
    <property type="molecule type" value="Genomic_DNA"/>
</dbReference>
<sequence>MALAEYLLINLGDMATHLGWNAGTPEMAQTVEDTLAALELATEAESTDEVALKAVGRYILWVNVANSLAIQIDFKADRGEFKRSQMFKNVQELIQVHKKAAFPYLSPAVMGEITHSEDPYKETDLTEFG</sequence>
<protein>
    <submittedName>
        <fullName evidence="1">Uncharacterized protein</fullName>
    </submittedName>
</protein>
<reference evidence="1" key="1">
    <citation type="journal article" date="2015" name="Nature">
        <title>Complex archaea that bridge the gap between prokaryotes and eukaryotes.</title>
        <authorList>
            <person name="Spang A."/>
            <person name="Saw J.H."/>
            <person name="Jorgensen S.L."/>
            <person name="Zaremba-Niedzwiedzka K."/>
            <person name="Martijn J."/>
            <person name="Lind A.E."/>
            <person name="van Eijk R."/>
            <person name="Schleper C."/>
            <person name="Guy L."/>
            <person name="Ettema T.J."/>
        </authorList>
    </citation>
    <scope>NUCLEOTIDE SEQUENCE</scope>
</reference>